<reference evidence="2 3" key="1">
    <citation type="submission" date="2016-12" db="EMBL/GenBank/DDBJ databases">
        <authorList>
            <person name="Song W.-J."/>
            <person name="Kurnit D.M."/>
        </authorList>
    </citation>
    <scope>NUCLEOTIDE SEQUENCE [LARGE SCALE GENOMIC DNA]</scope>
    <source>
        <strain evidence="2 3">CGMCC 1.10808</strain>
    </source>
</reference>
<evidence type="ECO:0000313" key="3">
    <source>
        <dbReference type="Proteomes" id="UP000184066"/>
    </source>
</evidence>
<accession>A0A1M7U2Z6</accession>
<dbReference type="InterPro" id="IPR036291">
    <property type="entry name" value="NAD(P)-bd_dom_sf"/>
</dbReference>
<gene>
    <name evidence="2" type="ORF">SAMN05216200_11519</name>
</gene>
<dbReference type="STRING" id="1189325.SAMN04488119_11313"/>
<dbReference type="RefSeq" id="WP_072748467.1">
    <property type="nucleotide sequence ID" value="NZ_FOHL01000013.1"/>
</dbReference>
<dbReference type="Gene3D" id="3.40.50.720">
    <property type="entry name" value="NAD(P)-binding Rossmann-like Domain"/>
    <property type="match status" value="1"/>
</dbReference>
<organism evidence="2 3">
    <name type="scientific">Oceanicella actignis</name>
    <dbReference type="NCBI Taxonomy" id="1189325"/>
    <lineage>
        <taxon>Bacteria</taxon>
        <taxon>Pseudomonadati</taxon>
        <taxon>Pseudomonadota</taxon>
        <taxon>Alphaproteobacteria</taxon>
        <taxon>Rhodobacterales</taxon>
        <taxon>Paracoccaceae</taxon>
        <taxon>Oceanicella</taxon>
    </lineage>
</organism>
<evidence type="ECO:0000259" key="1">
    <source>
        <dbReference type="SMART" id="SM00881"/>
    </source>
</evidence>
<dbReference type="EMBL" id="FRDL01000015">
    <property type="protein sequence ID" value="SHN77325.1"/>
    <property type="molecule type" value="Genomic_DNA"/>
</dbReference>
<dbReference type="Pfam" id="PF13380">
    <property type="entry name" value="CoA_binding_2"/>
    <property type="match status" value="1"/>
</dbReference>
<dbReference type="Proteomes" id="UP000184066">
    <property type="component" value="Unassembled WGS sequence"/>
</dbReference>
<dbReference type="PANTHER" id="PTHR33303">
    <property type="entry name" value="CYTOPLASMIC PROTEIN-RELATED"/>
    <property type="match status" value="1"/>
</dbReference>
<dbReference type="PANTHER" id="PTHR33303:SF2">
    <property type="entry name" value="COA-BINDING DOMAIN-CONTAINING PROTEIN"/>
    <property type="match status" value="1"/>
</dbReference>
<dbReference type="OrthoDB" id="9804695at2"/>
<proteinExistence type="predicted"/>
<keyword evidence="3" id="KW-1185">Reference proteome</keyword>
<name>A0A1M7U2Z6_9RHOB</name>
<dbReference type="InterPro" id="IPR003781">
    <property type="entry name" value="CoA-bd"/>
</dbReference>
<dbReference type="SUPFAM" id="SSF51735">
    <property type="entry name" value="NAD(P)-binding Rossmann-fold domains"/>
    <property type="match status" value="1"/>
</dbReference>
<protein>
    <recommendedName>
        <fullName evidence="1">CoA-binding domain-containing protein</fullName>
    </recommendedName>
</protein>
<feature type="domain" description="CoA-binding" evidence="1">
    <location>
        <begin position="25"/>
        <end position="126"/>
    </location>
</feature>
<evidence type="ECO:0000313" key="2">
    <source>
        <dbReference type="EMBL" id="SHN77325.1"/>
    </source>
</evidence>
<sequence length="173" mass="18881">MTTPRTPAPEALDAPIDDAALREILRGARTIAMVGASPNELRPSFFVARYLKLKGYRVLPVNPAHAGKTMLGETILPSLGAIPPEAGEVQMVDIFRRSSEAGAIVDEALETLLERGLRTIWMQIGVEDPAAAARARARGVRTVMNRCPKIEYQRLFGELRWGGFNTGIISSKL</sequence>
<dbReference type="AlphaFoldDB" id="A0A1M7U2Z6"/>
<dbReference type="SMART" id="SM00881">
    <property type="entry name" value="CoA_binding"/>
    <property type="match status" value="1"/>
</dbReference>